<proteinExistence type="predicted"/>
<dbReference type="EMBL" id="PPSK01000044">
    <property type="protein sequence ID" value="POB00760.1"/>
    <property type="molecule type" value="Genomic_DNA"/>
</dbReference>
<evidence type="ECO:0008006" key="4">
    <source>
        <dbReference type="Google" id="ProtNLM"/>
    </source>
</evidence>
<reference evidence="2 3" key="1">
    <citation type="submission" date="2018-01" db="EMBL/GenBank/DDBJ databases">
        <title>Draft genome of the type strain Pseudomonas oceani DSM 100277 isolated from the deep water in Okinawa trough, northwestern Pacific Ocean.</title>
        <authorList>
            <person name="Gomila M."/>
            <person name="Mulet M."/>
            <person name="Garcia-Valdes E."/>
            <person name="Lalucat J."/>
        </authorList>
    </citation>
    <scope>NUCLEOTIDE SEQUENCE [LARGE SCALE GENOMIC DNA]</scope>
    <source>
        <strain evidence="2 3">DSM 100277</strain>
    </source>
</reference>
<dbReference type="RefSeq" id="WP_104739944.1">
    <property type="nucleotide sequence ID" value="NZ_BMHR01000038.1"/>
</dbReference>
<feature type="region of interest" description="Disordered" evidence="1">
    <location>
        <begin position="265"/>
        <end position="286"/>
    </location>
</feature>
<protein>
    <recommendedName>
        <fullName evidence="4">DUF4145 domain-containing protein</fullName>
    </recommendedName>
</protein>
<evidence type="ECO:0000313" key="2">
    <source>
        <dbReference type="EMBL" id="POB00760.1"/>
    </source>
</evidence>
<accession>A0A2P4EQ65</accession>
<gene>
    <name evidence="2" type="ORF">C1949_19045</name>
</gene>
<dbReference type="OrthoDB" id="5901690at2"/>
<dbReference type="AlphaFoldDB" id="A0A2P4EQ65"/>
<dbReference type="Proteomes" id="UP000243451">
    <property type="component" value="Unassembled WGS sequence"/>
</dbReference>
<comment type="caution">
    <text evidence="2">The sequence shown here is derived from an EMBL/GenBank/DDBJ whole genome shotgun (WGS) entry which is preliminary data.</text>
</comment>
<keyword evidence="3" id="KW-1185">Reference proteome</keyword>
<evidence type="ECO:0000256" key="1">
    <source>
        <dbReference type="SAM" id="MobiDB-lite"/>
    </source>
</evidence>
<sequence>MAIESPLFQSAMELLGHSLSHYNGKKELDRKLVILHLANSIELILKDLVLDSGESIYKNPKETITIQGCLSALEKHEIEVPFLNKVELLIDERNALQHRFGSPNELTSIFYMNIAQEFFKQVLKKHYGQEYDEIISQFAEEQDLAVYNLSNPSNDQELEKLQELAKIHPLGALLSAWSYFEKTTEAFMSEAGLDFGRRRPFMMELTRGRLAHYGIALPEQLLLKIQTMRHIRNMSAHGRSEPTKEEVVETIETIEELEQYLQSLDKDEISERARPDKEEYEEKQREYLKEREALKDRRQPMMEFDQIDD</sequence>
<evidence type="ECO:0000313" key="3">
    <source>
        <dbReference type="Proteomes" id="UP000243451"/>
    </source>
</evidence>
<name>A0A2P4EQ65_9GAMM</name>
<organism evidence="2 3">
    <name type="scientific">Halopseudomonas oceani</name>
    <dbReference type="NCBI Taxonomy" id="1708783"/>
    <lineage>
        <taxon>Bacteria</taxon>
        <taxon>Pseudomonadati</taxon>
        <taxon>Pseudomonadota</taxon>
        <taxon>Gammaproteobacteria</taxon>
        <taxon>Pseudomonadales</taxon>
        <taxon>Pseudomonadaceae</taxon>
        <taxon>Halopseudomonas</taxon>
    </lineage>
</organism>